<keyword evidence="2" id="KW-1185">Reference proteome</keyword>
<gene>
    <name evidence="1" type="ORF">H4S07_006876</name>
</gene>
<organism evidence="1 2">
    <name type="scientific">Coemansia furcata</name>
    <dbReference type="NCBI Taxonomy" id="417177"/>
    <lineage>
        <taxon>Eukaryota</taxon>
        <taxon>Fungi</taxon>
        <taxon>Fungi incertae sedis</taxon>
        <taxon>Zoopagomycota</taxon>
        <taxon>Kickxellomycotina</taxon>
        <taxon>Kickxellomycetes</taxon>
        <taxon>Kickxellales</taxon>
        <taxon>Kickxellaceae</taxon>
        <taxon>Coemansia</taxon>
    </lineage>
</organism>
<dbReference type="EMBL" id="JANBUP010004447">
    <property type="protein sequence ID" value="KAJ2794022.1"/>
    <property type="molecule type" value="Genomic_DNA"/>
</dbReference>
<proteinExistence type="predicted"/>
<evidence type="ECO:0000313" key="2">
    <source>
        <dbReference type="Proteomes" id="UP001140096"/>
    </source>
</evidence>
<feature type="non-terminal residue" evidence="1">
    <location>
        <position position="324"/>
    </location>
</feature>
<name>A0ACC1KS73_9FUNG</name>
<accession>A0ACC1KS73</accession>
<protein>
    <submittedName>
        <fullName evidence="1">Uncharacterized protein</fullName>
    </submittedName>
</protein>
<reference evidence="1" key="1">
    <citation type="submission" date="2022-07" db="EMBL/GenBank/DDBJ databases">
        <title>Phylogenomic reconstructions and comparative analyses of Kickxellomycotina fungi.</title>
        <authorList>
            <person name="Reynolds N.K."/>
            <person name="Stajich J.E."/>
            <person name="Barry K."/>
            <person name="Grigoriev I.V."/>
            <person name="Crous P."/>
            <person name="Smith M.E."/>
        </authorList>
    </citation>
    <scope>NUCLEOTIDE SEQUENCE</scope>
    <source>
        <strain evidence="1">CBS 102833</strain>
    </source>
</reference>
<evidence type="ECO:0000313" key="1">
    <source>
        <dbReference type="EMBL" id="KAJ2794022.1"/>
    </source>
</evidence>
<comment type="caution">
    <text evidence="1">The sequence shown here is derived from an EMBL/GenBank/DDBJ whole genome shotgun (WGS) entry which is preliminary data.</text>
</comment>
<dbReference type="Proteomes" id="UP001140096">
    <property type="component" value="Unassembled WGS sequence"/>
</dbReference>
<sequence length="324" mass="35251">LLRGTGRLPLSVVSSFRHYVRCHGHKYATFCVLFDRTGRRMITGSDDYLIKIWCTKTGFLINTFKGHQEVITDLALNVENTLLASASADGTARIWNLKTGEPRAVLVANNVGRCKSITSVKFSPSPCPEIRYLATTCDDGLCRVYRWDRDRLTFDTTPTIVDGRSDARDSISSFAFNHTGSRFAIATVAGYISIYSTIADTATANTDTIAHWGTPRLIRRIAAHEENITTLVFSSDGEMLLSGSMDGTAKVWKCGAADTRWDSVSVDLKEPIPPPGGAPESLLLPQDGAMPPPIVVPPMSANSVTAIATMPTGTDVEHRRGSLN</sequence>
<feature type="non-terminal residue" evidence="1">
    <location>
        <position position="1"/>
    </location>
</feature>